<dbReference type="AlphaFoldDB" id="A0A3N2CT25"/>
<comment type="caution">
    <text evidence="1">The sequence shown here is derived from an EMBL/GenBank/DDBJ whole genome shotgun (WGS) entry which is preliminary data.</text>
</comment>
<keyword evidence="2" id="KW-1185">Reference proteome</keyword>
<organism evidence="1 2">
    <name type="scientific">Nocardioides aurantiacus</name>
    <dbReference type="NCBI Taxonomy" id="86796"/>
    <lineage>
        <taxon>Bacteria</taxon>
        <taxon>Bacillati</taxon>
        <taxon>Actinomycetota</taxon>
        <taxon>Actinomycetes</taxon>
        <taxon>Propionibacteriales</taxon>
        <taxon>Nocardioidaceae</taxon>
        <taxon>Nocardioides</taxon>
    </lineage>
</organism>
<evidence type="ECO:0000313" key="2">
    <source>
        <dbReference type="Proteomes" id="UP000281738"/>
    </source>
</evidence>
<sequence length="239" mass="24682">MKLSASGLGAWSHAPVAVVIGDVVASRVAADRADLHERLAAAVAGSNLATGPLTPWRITVGDEFQGAFAGVGEALHAVLLLRTALAGEPAGASDGTPDGPEPEPVDVRFGVGWGPVATLADEPRVEDGPGWWAAREAVEEVKRAARRAGFRHRRTAYRRSEGVPGPDPDLVNAALLCQDEVVGSASPRSLRLLGGLLQGRPQADLAAAEGVSASAVSQRVRHDGLAVVVAADALLRRVT</sequence>
<dbReference type="EMBL" id="RKHO01000001">
    <property type="protein sequence ID" value="ROR90384.1"/>
    <property type="molecule type" value="Genomic_DNA"/>
</dbReference>
<accession>A0A3N2CT25</accession>
<protein>
    <recommendedName>
        <fullName evidence="3">SatD family protein</fullName>
    </recommendedName>
</protein>
<proteinExistence type="predicted"/>
<dbReference type="Proteomes" id="UP000281738">
    <property type="component" value="Unassembled WGS sequence"/>
</dbReference>
<reference evidence="1 2" key="1">
    <citation type="submission" date="2018-11" db="EMBL/GenBank/DDBJ databases">
        <title>Sequencing the genomes of 1000 actinobacteria strains.</title>
        <authorList>
            <person name="Klenk H.-P."/>
        </authorList>
    </citation>
    <scope>NUCLEOTIDE SEQUENCE [LARGE SCALE GENOMIC DNA]</scope>
    <source>
        <strain evidence="1 2">DSM 12652</strain>
    </source>
</reference>
<gene>
    <name evidence="1" type="ORF">EDD33_1224</name>
</gene>
<evidence type="ECO:0008006" key="3">
    <source>
        <dbReference type="Google" id="ProtNLM"/>
    </source>
</evidence>
<dbReference type="OrthoDB" id="4711815at2"/>
<name>A0A3N2CT25_9ACTN</name>
<evidence type="ECO:0000313" key="1">
    <source>
        <dbReference type="EMBL" id="ROR90384.1"/>
    </source>
</evidence>